<feature type="chain" id="PRO_5043899542" description="G-protein coupled receptor Mth2" evidence="7">
    <location>
        <begin position="19"/>
        <end position="810"/>
    </location>
</feature>
<feature type="transmembrane region" description="Helical" evidence="6">
    <location>
        <begin position="596"/>
        <end position="617"/>
    </location>
</feature>
<dbReference type="CDD" id="cd15039">
    <property type="entry name" value="7tmB3_Methuselah-like"/>
    <property type="match status" value="1"/>
</dbReference>
<reference evidence="10 11" key="1">
    <citation type="journal article" date="2022" name="Nat. Ecol. Evol.">
        <title>A masculinizing supergene underlies an exaggerated male reproductive morph in a spider.</title>
        <authorList>
            <person name="Hendrickx F."/>
            <person name="De Corte Z."/>
            <person name="Sonet G."/>
            <person name="Van Belleghem S.M."/>
            <person name="Kostlbacher S."/>
            <person name="Vangestel C."/>
        </authorList>
    </citation>
    <scope>NUCLEOTIDE SEQUENCE [LARGE SCALE GENOMIC DNA]</scope>
    <source>
        <strain evidence="10">W744_W776</strain>
    </source>
</reference>
<evidence type="ECO:0000256" key="3">
    <source>
        <dbReference type="ARBA" id="ARBA00022989"/>
    </source>
</evidence>
<accession>A0AAV6VGF6</accession>
<keyword evidence="11" id="KW-1185">Reference proteome</keyword>
<evidence type="ECO:0000259" key="9">
    <source>
        <dbReference type="PROSITE" id="PS50958"/>
    </source>
</evidence>
<dbReference type="PANTHER" id="PTHR45902">
    <property type="entry name" value="LATROPHILIN RECEPTOR-LIKE PROTEIN A"/>
    <property type="match status" value="1"/>
</dbReference>
<dbReference type="GO" id="GO:0016020">
    <property type="term" value="C:membrane"/>
    <property type="evidence" value="ECO:0007669"/>
    <property type="project" value="UniProtKB-SubCell"/>
</dbReference>
<protein>
    <recommendedName>
        <fullName evidence="12">G-protein coupled receptor Mth2</fullName>
    </recommendedName>
</protein>
<gene>
    <name evidence="10" type="ORF">JTE90_023335</name>
</gene>
<evidence type="ECO:0000313" key="11">
    <source>
        <dbReference type="Proteomes" id="UP000827092"/>
    </source>
</evidence>
<sequence>MPLLWILLLALCHVGTHAQVLLNYTEVQKLGNSCPQLDSCGHQRSTGTRELFSIKERNCACDYLCMNYGDCCIDAPGVVPKNTLPEYSCLELRQFGGVYIKDSCPPSYNGPNEVKYLCEDTSMDDQSDPLGSLPVTDSVTGNTYKNYYCSICNNNTENAVLWTPRLECPTITLLEKDITHDYIFQNLAINPNGNSWGLYLAGDNGSMFFNDCQVDPVMPALLESKIRLCKPDLVSSCAPDWKDQDVSTMCRSYMGTKFIHGGDRFRNVHCALCNHVNVTHLSCRSAESREIIFRQFESHAFSLLLDVNEGRGEEVGFVQKCANGEVFDPFFKKCRSLSCLPGYVRQGNGCVQNLEDTGNSSGEGPVISPELVEIEREENAYDTFAPYDPLAEISEKNSSKLKGLTGTSYNSSTINTTGPETELRKLQNCLLISLTDEDYLLLKNNSIYVPKYDKVYEPTSYHTADGSILVCSHLKSDKDVKFMPSMGYLTVSGLIISMFCLFMHFVAFWIVPDLQNLSGKSLVSQCVSLFFAYLCFIIGLSDNLGYTGCSIIAFLTFYFFQVSFFWMATMAYDVWRTLRMATTELRVSNGKQLRRFISYSFFTWTTPLFILITIAMAEFTDLFPRMYKPDFASPRCWFKRRRSLLVFFVVPLIVIMVGNIVLFVSSSRMILMTTQTSVKQHNQSNRRNFKLYLRLALLMGLTWIIGIVAGYADIDGLWYFFVALNTLQGLFIFVSFTCSTKVWNFMKEKLRKKSSEFKSTTHTASTGSARTNSTNLHTSLAKKFSSKLLVRKTDSGCTASTGSRCTNSPI</sequence>
<organism evidence="10 11">
    <name type="scientific">Oedothorax gibbosus</name>
    <dbReference type="NCBI Taxonomy" id="931172"/>
    <lineage>
        <taxon>Eukaryota</taxon>
        <taxon>Metazoa</taxon>
        <taxon>Ecdysozoa</taxon>
        <taxon>Arthropoda</taxon>
        <taxon>Chelicerata</taxon>
        <taxon>Arachnida</taxon>
        <taxon>Araneae</taxon>
        <taxon>Araneomorphae</taxon>
        <taxon>Entelegynae</taxon>
        <taxon>Araneoidea</taxon>
        <taxon>Linyphiidae</taxon>
        <taxon>Erigoninae</taxon>
        <taxon>Oedothorax</taxon>
    </lineage>
</organism>
<dbReference type="GO" id="GO:0004930">
    <property type="term" value="F:G protein-coupled receptor activity"/>
    <property type="evidence" value="ECO:0007669"/>
    <property type="project" value="InterPro"/>
</dbReference>
<evidence type="ECO:0000256" key="4">
    <source>
        <dbReference type="ARBA" id="ARBA00023136"/>
    </source>
</evidence>
<dbReference type="InterPro" id="IPR000832">
    <property type="entry name" value="GPCR_2_secretin-like"/>
</dbReference>
<dbReference type="AlphaFoldDB" id="A0AAV6VGF6"/>
<feature type="transmembrane region" description="Helical" evidence="6">
    <location>
        <begin position="691"/>
        <end position="712"/>
    </location>
</feature>
<feature type="domain" description="G-protein coupled receptors family 2 profile 2" evidence="8">
    <location>
        <begin position="486"/>
        <end position="740"/>
    </location>
</feature>
<feature type="transmembrane region" description="Helical" evidence="6">
    <location>
        <begin position="718"/>
        <end position="743"/>
    </location>
</feature>
<keyword evidence="7" id="KW-0732">Signal</keyword>
<dbReference type="GO" id="GO:0007166">
    <property type="term" value="P:cell surface receptor signaling pathway"/>
    <property type="evidence" value="ECO:0007669"/>
    <property type="project" value="InterPro"/>
</dbReference>
<evidence type="ECO:0000256" key="1">
    <source>
        <dbReference type="ARBA" id="ARBA00004141"/>
    </source>
</evidence>
<dbReference type="EMBL" id="JAFNEN010000092">
    <property type="protein sequence ID" value="KAG8195158.1"/>
    <property type="molecule type" value="Genomic_DNA"/>
</dbReference>
<dbReference type="Gene3D" id="1.20.1070.10">
    <property type="entry name" value="Rhodopsin 7-helix transmembrane proteins"/>
    <property type="match status" value="1"/>
</dbReference>
<keyword evidence="5" id="KW-1015">Disulfide bond</keyword>
<name>A0AAV6VGF6_9ARAC</name>
<feature type="transmembrane region" description="Helical" evidence="6">
    <location>
        <begin position="644"/>
        <end position="671"/>
    </location>
</feature>
<evidence type="ECO:0000256" key="7">
    <source>
        <dbReference type="SAM" id="SignalP"/>
    </source>
</evidence>
<evidence type="ECO:0000256" key="6">
    <source>
        <dbReference type="SAM" id="Phobius"/>
    </source>
</evidence>
<keyword evidence="2 6" id="KW-0812">Transmembrane</keyword>
<feature type="domain" description="SMB" evidence="9">
    <location>
        <begin position="36"/>
        <end position="83"/>
    </location>
</feature>
<feature type="transmembrane region" description="Helical" evidence="6">
    <location>
        <begin position="552"/>
        <end position="575"/>
    </location>
</feature>
<keyword evidence="3 6" id="KW-1133">Transmembrane helix</keyword>
<dbReference type="PANTHER" id="PTHR45902:SF5">
    <property type="entry name" value="G-PROTEIN COUPLED RECEPTORS FAMILY 2 PROFILE 2 DOMAIN-CONTAINING PROTEIN"/>
    <property type="match status" value="1"/>
</dbReference>
<comment type="caution">
    <text evidence="10">The sequence shown here is derived from an EMBL/GenBank/DDBJ whole genome shotgun (WGS) entry which is preliminary data.</text>
</comment>
<dbReference type="InterPro" id="IPR017981">
    <property type="entry name" value="GPCR_2-like_7TM"/>
</dbReference>
<evidence type="ECO:0008006" key="12">
    <source>
        <dbReference type="Google" id="ProtNLM"/>
    </source>
</evidence>
<feature type="signal peptide" evidence="7">
    <location>
        <begin position="1"/>
        <end position="18"/>
    </location>
</feature>
<evidence type="ECO:0000313" key="10">
    <source>
        <dbReference type="EMBL" id="KAG8195158.1"/>
    </source>
</evidence>
<dbReference type="Proteomes" id="UP000827092">
    <property type="component" value="Unassembled WGS sequence"/>
</dbReference>
<feature type="transmembrane region" description="Helical" evidence="6">
    <location>
        <begin position="486"/>
        <end position="510"/>
    </location>
</feature>
<dbReference type="Pfam" id="PF00002">
    <property type="entry name" value="7tm_2"/>
    <property type="match status" value="1"/>
</dbReference>
<feature type="transmembrane region" description="Helical" evidence="6">
    <location>
        <begin position="522"/>
        <end position="540"/>
    </location>
</feature>
<evidence type="ECO:0000259" key="8">
    <source>
        <dbReference type="PROSITE" id="PS50261"/>
    </source>
</evidence>
<dbReference type="InterPro" id="IPR053231">
    <property type="entry name" value="GPCR_LN-TM7"/>
</dbReference>
<evidence type="ECO:0000256" key="5">
    <source>
        <dbReference type="ARBA" id="ARBA00023157"/>
    </source>
</evidence>
<keyword evidence="4 6" id="KW-0472">Membrane</keyword>
<dbReference type="SUPFAM" id="SSF81321">
    <property type="entry name" value="Family A G protein-coupled receptor-like"/>
    <property type="match status" value="1"/>
</dbReference>
<dbReference type="PROSITE" id="PS50261">
    <property type="entry name" value="G_PROTEIN_RECEP_F2_4"/>
    <property type="match status" value="1"/>
</dbReference>
<dbReference type="PROSITE" id="PS50958">
    <property type="entry name" value="SMB_2"/>
    <property type="match status" value="1"/>
</dbReference>
<dbReference type="InterPro" id="IPR001212">
    <property type="entry name" value="Somatomedin_B_dom"/>
</dbReference>
<proteinExistence type="predicted"/>
<comment type="subcellular location">
    <subcellularLocation>
        <location evidence="1">Membrane</location>
        <topology evidence="1">Multi-pass membrane protein</topology>
    </subcellularLocation>
</comment>
<evidence type="ECO:0000256" key="2">
    <source>
        <dbReference type="ARBA" id="ARBA00022692"/>
    </source>
</evidence>